<sequence>MGNVVSVEMGKIVASRLDAVHHTLRSYQASSMFSTRHLETWRQRLCAKLIVLFGSDGITPSFWHEYLPPALARAALAVSNNRDRDVDGAAFYTLETKVFQLNTDCLEAQHVQPDSAAIYRTVGVATREQLLNHASTLRNLARPPQRGLQDMMIQSTLTQQPYQPLTERQDDAEKQQLPCALTSTMSLSLSPKITPIRFLRPQKGTRSVTARCLAAVPFSASRSAVTRPSSYFILSILGQKSVNIKPIMRHAQKRSKPPGHAAGTFPNHFNNYRRKLAGGWKSAVRQPSEPTRCKCKGERNKKDRKDQALAYRHHELRGGGGDNAQLNAGKCREQIPSHPITFGKYTFSLASIKPRCIPIDLSFPTLSNSSWGLDLFPSPPPSCLRPLAACGLQRKPGISGSALTDLSLLQETKNKVFNQFLIMPNPTVCIHCIETARELIPRYPEKDRITLVGAHNDRYEEPKPANRSRGRMRKRLANLCPFQ</sequence>
<feature type="region of interest" description="Disordered" evidence="1">
    <location>
        <begin position="281"/>
        <end position="307"/>
    </location>
</feature>
<dbReference type="KEGG" id="clup:CLUP02_11980"/>
<evidence type="ECO:0000313" key="2">
    <source>
        <dbReference type="EMBL" id="UQC86479.1"/>
    </source>
</evidence>
<organism evidence="2 3">
    <name type="scientific">Colletotrichum lupini</name>
    <dbReference type="NCBI Taxonomy" id="145971"/>
    <lineage>
        <taxon>Eukaryota</taxon>
        <taxon>Fungi</taxon>
        <taxon>Dikarya</taxon>
        <taxon>Ascomycota</taxon>
        <taxon>Pezizomycotina</taxon>
        <taxon>Sordariomycetes</taxon>
        <taxon>Hypocreomycetidae</taxon>
        <taxon>Glomerellales</taxon>
        <taxon>Glomerellaceae</taxon>
        <taxon>Colletotrichum</taxon>
        <taxon>Colletotrichum acutatum species complex</taxon>
    </lineage>
</organism>
<accession>A0A9Q8SZI2</accession>
<evidence type="ECO:0000256" key="1">
    <source>
        <dbReference type="SAM" id="MobiDB-lite"/>
    </source>
</evidence>
<name>A0A9Q8SZI2_9PEZI</name>
<proteinExistence type="predicted"/>
<protein>
    <submittedName>
        <fullName evidence="2">Uncharacterized protein</fullName>
    </submittedName>
</protein>
<dbReference type="EMBL" id="CP019478">
    <property type="protein sequence ID" value="UQC86479.1"/>
    <property type="molecule type" value="Genomic_DNA"/>
</dbReference>
<evidence type="ECO:0000313" key="3">
    <source>
        <dbReference type="Proteomes" id="UP000830671"/>
    </source>
</evidence>
<dbReference type="AlphaFoldDB" id="A0A9Q8SZI2"/>
<dbReference type="Proteomes" id="UP000830671">
    <property type="component" value="Chromosome 6"/>
</dbReference>
<reference evidence="2" key="1">
    <citation type="journal article" date="2021" name="Mol. Plant Microbe Interact.">
        <title>Complete Genome Sequence of the Plant-Pathogenic Fungus Colletotrichum lupini.</title>
        <authorList>
            <person name="Baroncelli R."/>
            <person name="Pensec F."/>
            <person name="Da Lio D."/>
            <person name="Boufleur T."/>
            <person name="Vicente I."/>
            <person name="Sarrocco S."/>
            <person name="Picot A."/>
            <person name="Baraldi E."/>
            <person name="Sukno S."/>
            <person name="Thon M."/>
            <person name="Le Floch G."/>
        </authorList>
    </citation>
    <scope>NUCLEOTIDE SEQUENCE</scope>
    <source>
        <strain evidence="2">IMI 504893</strain>
    </source>
</reference>
<feature type="compositionally biased region" description="Basic and acidic residues" evidence="1">
    <location>
        <begin position="291"/>
        <end position="307"/>
    </location>
</feature>
<gene>
    <name evidence="2" type="ORF">CLUP02_11980</name>
</gene>
<dbReference type="RefSeq" id="XP_049148090.1">
    <property type="nucleotide sequence ID" value="XM_049290945.1"/>
</dbReference>
<dbReference type="GeneID" id="73345955"/>
<keyword evidence="3" id="KW-1185">Reference proteome</keyword>